<evidence type="ECO:0008006" key="8">
    <source>
        <dbReference type="Google" id="ProtNLM"/>
    </source>
</evidence>
<dbReference type="GO" id="GO:0022857">
    <property type="term" value="F:transmembrane transporter activity"/>
    <property type="evidence" value="ECO:0007669"/>
    <property type="project" value="UniProtKB-ARBA"/>
</dbReference>
<accession>A0AAJ8BWV0</accession>
<organism evidence="7">
    <name type="scientific">Aspergillus niger</name>
    <dbReference type="NCBI Taxonomy" id="5061"/>
    <lineage>
        <taxon>Eukaryota</taxon>
        <taxon>Fungi</taxon>
        <taxon>Dikarya</taxon>
        <taxon>Ascomycota</taxon>
        <taxon>Pezizomycotina</taxon>
        <taxon>Eurotiomycetes</taxon>
        <taxon>Eurotiomycetidae</taxon>
        <taxon>Eurotiales</taxon>
        <taxon>Aspergillaceae</taxon>
        <taxon>Aspergillus</taxon>
        <taxon>Aspergillus subgen. Circumdati</taxon>
    </lineage>
</organism>
<dbReference type="VEuPathDB" id="FungiDB:An16g06090"/>
<dbReference type="PIRSF" id="PIRSF006060">
    <property type="entry name" value="AA_transporter"/>
    <property type="match status" value="1"/>
</dbReference>
<feature type="transmembrane region" description="Helical" evidence="6">
    <location>
        <begin position="65"/>
        <end position="89"/>
    </location>
</feature>
<keyword evidence="3 6" id="KW-0812">Transmembrane</keyword>
<dbReference type="Pfam" id="PF13520">
    <property type="entry name" value="AA_permease_2"/>
    <property type="match status" value="1"/>
</dbReference>
<sequence length="515" mass="55795">MGPPIELRDRNLDAKAANSSQSHVNDEQGLGRVGKKQILKVRDDPELVFPQRLTSAYSVGPAGTVYSFLVVWLGTFSTFLTLSELVSMAPTSGGQYHWVSMMSPRWCQKYLSFLTGWLIVIGWLGAFASTCYLSASQILGLVVLNHSSYTPEPWQTMLLFWAIVAFAVFVNVVTSTLLPKFEGLVLILHVFGFFGIIIPLVYLGDHNPASEVFGQFANDGGFQTQGLAFMVGMIGNMFAFTGVDAAVHMSEEIHDAERVVPQSILTSVLINGALGFGMILSTLFTMTDATAALASPTGYPYMQIFCSATKSLGGCTVMSAIVPILVTATAVGSLASSSRMAWSFARDRGLPGWQVLSRVHLPSPPSYNSPLIHSQVNAQAVPQWSILVVTSAAVLLALIILGSAAVLNDVVSLCVSALYSSYLISAFLLMWQRAPLAWGPFRMRGILGVLVNAFTIAYLAVGVFFSFWPDEMNPTASTMNWAVVGTVGTSLISTVYYVIWARKEYTGPVVEINRD</sequence>
<gene>
    <name evidence="7" type="ORF">An16g06090</name>
</gene>
<feature type="transmembrane region" description="Helical" evidence="6">
    <location>
        <begin position="158"/>
        <end position="178"/>
    </location>
</feature>
<reference evidence="7" key="1">
    <citation type="submission" date="2025-02" db="EMBL/GenBank/DDBJ databases">
        <authorList>
            <consortium name="NCBI Genome Project"/>
        </authorList>
    </citation>
    <scope>NUCLEOTIDE SEQUENCE</scope>
</reference>
<keyword evidence="4 6" id="KW-1133">Transmembrane helix</keyword>
<feature type="transmembrane region" description="Helical" evidence="6">
    <location>
        <begin position="443"/>
        <end position="467"/>
    </location>
</feature>
<name>A0AAJ8BWV0_ASPNG</name>
<dbReference type="Gene3D" id="1.20.1740.10">
    <property type="entry name" value="Amino acid/polyamine transporter I"/>
    <property type="match status" value="1"/>
</dbReference>
<feature type="transmembrane region" description="Helical" evidence="6">
    <location>
        <begin position="384"/>
        <end position="404"/>
    </location>
</feature>
<reference evidence="7" key="2">
    <citation type="submission" date="2025-08" db="UniProtKB">
        <authorList>
            <consortium name="RefSeq"/>
        </authorList>
    </citation>
    <scope>IDENTIFICATION</scope>
</reference>
<feature type="transmembrane region" description="Helical" evidence="6">
    <location>
        <begin position="224"/>
        <end position="247"/>
    </location>
</feature>
<dbReference type="PANTHER" id="PTHR45649">
    <property type="entry name" value="AMINO-ACID PERMEASE BAT1"/>
    <property type="match status" value="1"/>
</dbReference>
<dbReference type="KEGG" id="ang:An16g06090"/>
<evidence type="ECO:0000256" key="1">
    <source>
        <dbReference type="ARBA" id="ARBA00004141"/>
    </source>
</evidence>
<evidence type="ECO:0000256" key="4">
    <source>
        <dbReference type="ARBA" id="ARBA00022989"/>
    </source>
</evidence>
<feature type="transmembrane region" description="Helical" evidence="6">
    <location>
        <begin position="311"/>
        <end position="336"/>
    </location>
</feature>
<evidence type="ECO:0000256" key="3">
    <source>
        <dbReference type="ARBA" id="ARBA00022692"/>
    </source>
</evidence>
<keyword evidence="2" id="KW-0813">Transport</keyword>
<feature type="transmembrane region" description="Helical" evidence="6">
    <location>
        <begin position="110"/>
        <end position="138"/>
    </location>
</feature>
<dbReference type="GO" id="GO:0016020">
    <property type="term" value="C:membrane"/>
    <property type="evidence" value="ECO:0007669"/>
    <property type="project" value="UniProtKB-SubCell"/>
</dbReference>
<protein>
    <recommendedName>
        <fullName evidence="8">GABA permease</fullName>
    </recommendedName>
</protein>
<feature type="transmembrane region" description="Helical" evidence="6">
    <location>
        <begin position="410"/>
        <end position="431"/>
    </location>
</feature>
<evidence type="ECO:0000313" key="7">
    <source>
        <dbReference type="RefSeq" id="XP_059604847.1"/>
    </source>
</evidence>
<dbReference type="RefSeq" id="XP_059604847.1">
    <property type="nucleotide sequence ID" value="XM_059745198.1"/>
</dbReference>
<evidence type="ECO:0000256" key="5">
    <source>
        <dbReference type="ARBA" id="ARBA00023136"/>
    </source>
</evidence>
<keyword evidence="5 6" id="KW-0472">Membrane</keyword>
<dbReference type="PANTHER" id="PTHR45649:SF1">
    <property type="entry name" value="TRANSPORTER, PUTATIVE (EUROFUNG)-RELATED"/>
    <property type="match status" value="1"/>
</dbReference>
<feature type="transmembrane region" description="Helical" evidence="6">
    <location>
        <begin position="479"/>
        <end position="499"/>
    </location>
</feature>
<feature type="transmembrane region" description="Helical" evidence="6">
    <location>
        <begin position="185"/>
        <end position="204"/>
    </location>
</feature>
<dbReference type="InterPro" id="IPR002293">
    <property type="entry name" value="AA/rel_permease1"/>
</dbReference>
<dbReference type="GeneID" id="4989001"/>
<comment type="subcellular location">
    <subcellularLocation>
        <location evidence="1">Membrane</location>
        <topology evidence="1">Multi-pass membrane protein</topology>
    </subcellularLocation>
</comment>
<evidence type="ECO:0000256" key="2">
    <source>
        <dbReference type="ARBA" id="ARBA00022448"/>
    </source>
</evidence>
<dbReference type="AlphaFoldDB" id="A0AAJ8BWV0"/>
<proteinExistence type="predicted"/>
<evidence type="ECO:0000256" key="6">
    <source>
        <dbReference type="SAM" id="Phobius"/>
    </source>
</evidence>
<feature type="transmembrane region" description="Helical" evidence="6">
    <location>
        <begin position="268"/>
        <end position="291"/>
    </location>
</feature>